<accession>A0ABW3WG22</accession>
<comment type="cofactor">
    <cofactor evidence="11">
        <name>pyridoxal 5'-phosphate</name>
        <dbReference type="ChEBI" id="CHEBI:597326"/>
    </cofactor>
    <text evidence="11">Binds 1 pyridoxal phosphate per subunit.</text>
</comment>
<evidence type="ECO:0000256" key="3">
    <source>
        <dbReference type="ARBA" id="ARBA00022576"/>
    </source>
</evidence>
<keyword evidence="7 11" id="KW-0664">Pyridoxine biosynthesis</keyword>
<evidence type="ECO:0000256" key="2">
    <source>
        <dbReference type="ARBA" id="ARBA00006904"/>
    </source>
</evidence>
<comment type="subunit">
    <text evidence="11">Homodimer.</text>
</comment>
<comment type="function">
    <text evidence="11">Catalyzes the reversible conversion of 3-phosphohydroxypyruvate to phosphoserine and of 3-hydroxy-2-oxo-4-phosphonooxybutanoate to phosphohydroxythreonine.</text>
</comment>
<comment type="catalytic activity">
    <reaction evidence="10 11">
        <text>O-phospho-L-serine + 2-oxoglutarate = 3-phosphooxypyruvate + L-glutamate</text>
        <dbReference type="Rhea" id="RHEA:14329"/>
        <dbReference type="ChEBI" id="CHEBI:16810"/>
        <dbReference type="ChEBI" id="CHEBI:18110"/>
        <dbReference type="ChEBI" id="CHEBI:29985"/>
        <dbReference type="ChEBI" id="CHEBI:57524"/>
        <dbReference type="EC" id="2.6.1.52"/>
    </reaction>
</comment>
<evidence type="ECO:0000256" key="11">
    <source>
        <dbReference type="HAMAP-Rule" id="MF_00160"/>
    </source>
</evidence>
<keyword evidence="6 11" id="KW-0663">Pyridoxal phosphate</keyword>
<dbReference type="Pfam" id="PF00266">
    <property type="entry name" value="Aminotran_5"/>
    <property type="match status" value="1"/>
</dbReference>
<feature type="binding site" evidence="11">
    <location>
        <position position="234"/>
    </location>
    <ligand>
        <name>pyridoxal 5'-phosphate</name>
        <dbReference type="ChEBI" id="CHEBI:597326"/>
    </ligand>
</feature>
<dbReference type="InterPro" id="IPR022278">
    <property type="entry name" value="Pser_aminoTfrase"/>
</dbReference>
<evidence type="ECO:0000256" key="6">
    <source>
        <dbReference type="ARBA" id="ARBA00022898"/>
    </source>
</evidence>
<evidence type="ECO:0000256" key="7">
    <source>
        <dbReference type="ARBA" id="ARBA00023096"/>
    </source>
</evidence>
<dbReference type="EC" id="2.6.1.52" evidence="11"/>
<feature type="binding site" evidence="11">
    <location>
        <position position="192"/>
    </location>
    <ligand>
        <name>pyridoxal 5'-phosphate</name>
        <dbReference type="ChEBI" id="CHEBI:597326"/>
    </ligand>
</feature>
<keyword evidence="14" id="KW-1185">Reference proteome</keyword>
<evidence type="ECO:0000259" key="12">
    <source>
        <dbReference type="Pfam" id="PF00266"/>
    </source>
</evidence>
<comment type="caution">
    <text evidence="11">Lacks conserved residue(s) required for the propagation of feature annotation.</text>
</comment>
<feature type="binding site" evidence="11">
    <location>
        <position position="128"/>
    </location>
    <ligand>
        <name>pyridoxal 5'-phosphate</name>
        <dbReference type="ChEBI" id="CHEBI:597326"/>
    </ligand>
</feature>
<evidence type="ECO:0000256" key="4">
    <source>
        <dbReference type="ARBA" id="ARBA00022605"/>
    </source>
</evidence>
<dbReference type="InterPro" id="IPR015424">
    <property type="entry name" value="PyrdxlP-dep_Trfase"/>
</dbReference>
<sequence>MGSRSSPDPQLSTSASGRVPTGLAAWRTRPGFSFSAAAGSLPTAVADEVAEACRPGPGSILSLPFTTSAYRSLQAETEACLRRLLAIPDEFVVLFMAGGASTQFALVPMNLYGADTGARAVYIDSGHWSRRAIAEARRHCPVHVCALAALTAAWGCGGVPETAAAQARVGMSVLEDAVGYRPAYVHVTPNETADGLQFARLPVTQAPLVADLTSELLTRAIDWQRLDVGYAGTQKTIGTPGLTLVIIRRSLLGHARAGTPRVMDYGAQAEAESRLCTPPVLPVFVAHRMLHWIEAAGGVAAMAVRLAHRHALVTAAMAAGEDVGLYRWSAPSAWRSQVNPCFQLPDEETARRFFAAADATDLHDLGGHPERGGVRLSLYNGLADDAVAALAGLLSGFACSEAGRCHQAP</sequence>
<feature type="binding site" evidence="11">
    <location>
        <begin position="100"/>
        <end position="101"/>
    </location>
    <ligand>
        <name>pyridoxal 5'-phosphate</name>
        <dbReference type="ChEBI" id="CHEBI:597326"/>
    </ligand>
</feature>
<dbReference type="GO" id="GO:0004648">
    <property type="term" value="F:O-phospho-L-serine:2-oxoglutarate aminotransferase activity"/>
    <property type="evidence" value="ECO:0007669"/>
    <property type="project" value="UniProtKB-EC"/>
</dbReference>
<proteinExistence type="inferred from homology"/>
<dbReference type="PANTHER" id="PTHR43247">
    <property type="entry name" value="PHOSPHOSERINE AMINOTRANSFERASE"/>
    <property type="match status" value="1"/>
</dbReference>
<keyword evidence="8 11" id="KW-0718">Serine biosynthesis</keyword>
<dbReference type="PANTHER" id="PTHR43247:SF1">
    <property type="entry name" value="PHOSPHOSERINE AMINOTRANSFERASE"/>
    <property type="match status" value="1"/>
</dbReference>
<comment type="similarity">
    <text evidence="2 11">Belongs to the class-V pyridoxal-phosphate-dependent aminotransferase family. SerC subfamily.</text>
</comment>
<comment type="pathway">
    <text evidence="1 11">Amino-acid biosynthesis; L-serine biosynthesis; L-serine from 3-phospho-D-glycerate: step 2/3.</text>
</comment>
<dbReference type="PIRSF" id="PIRSF000525">
    <property type="entry name" value="SerC"/>
    <property type="match status" value="1"/>
</dbReference>
<keyword evidence="5 11" id="KW-0808">Transferase</keyword>
<dbReference type="RefSeq" id="WP_277829949.1">
    <property type="nucleotide sequence ID" value="NZ_JARQZE010000001.1"/>
</dbReference>
<keyword evidence="3 11" id="KW-0032">Aminotransferase</keyword>
<keyword evidence="4 11" id="KW-0028">Amino-acid biosynthesis</keyword>
<feature type="domain" description="Aminotransferase class V" evidence="12">
    <location>
        <begin position="34"/>
        <end position="338"/>
    </location>
</feature>
<dbReference type="Proteomes" id="UP001597158">
    <property type="component" value="Unassembled WGS sequence"/>
</dbReference>
<dbReference type="NCBIfam" id="NF003764">
    <property type="entry name" value="PRK05355.1"/>
    <property type="match status" value="1"/>
</dbReference>
<evidence type="ECO:0000256" key="1">
    <source>
        <dbReference type="ARBA" id="ARBA00005099"/>
    </source>
</evidence>
<feature type="binding site" evidence="11">
    <location>
        <position position="211"/>
    </location>
    <ligand>
        <name>pyridoxal 5'-phosphate</name>
        <dbReference type="ChEBI" id="CHEBI:597326"/>
    </ligand>
</feature>
<evidence type="ECO:0000256" key="5">
    <source>
        <dbReference type="ARBA" id="ARBA00022679"/>
    </source>
</evidence>
<dbReference type="Gene3D" id="3.90.1150.10">
    <property type="entry name" value="Aspartate Aminotransferase, domain 1"/>
    <property type="match status" value="1"/>
</dbReference>
<dbReference type="InterPro" id="IPR015422">
    <property type="entry name" value="PyrdxlP-dep_Trfase_small"/>
</dbReference>
<dbReference type="EMBL" id="JBHTMC010000027">
    <property type="protein sequence ID" value="MFD1264992.1"/>
    <property type="molecule type" value="Genomic_DNA"/>
</dbReference>
<dbReference type="Gene3D" id="3.40.640.10">
    <property type="entry name" value="Type I PLP-dependent aspartate aminotransferase-like (Major domain)"/>
    <property type="match status" value="1"/>
</dbReference>
<name>A0ABW3WG22_9RHOO</name>
<reference evidence="14" key="1">
    <citation type="journal article" date="2019" name="Int. J. Syst. Evol. Microbiol.">
        <title>The Global Catalogue of Microorganisms (GCM) 10K type strain sequencing project: providing services to taxonomists for standard genome sequencing and annotation.</title>
        <authorList>
            <consortium name="The Broad Institute Genomics Platform"/>
            <consortium name="The Broad Institute Genome Sequencing Center for Infectious Disease"/>
            <person name="Wu L."/>
            <person name="Ma J."/>
        </authorList>
    </citation>
    <scope>NUCLEOTIDE SEQUENCE [LARGE SCALE GENOMIC DNA]</scope>
    <source>
        <strain evidence="14">CCUG 48884</strain>
    </source>
</reference>
<evidence type="ECO:0000313" key="13">
    <source>
        <dbReference type="EMBL" id="MFD1264992.1"/>
    </source>
</evidence>
<gene>
    <name evidence="11 13" type="primary">serC</name>
    <name evidence="13" type="ORF">ACFQ4M_15550</name>
</gene>
<evidence type="ECO:0000256" key="8">
    <source>
        <dbReference type="ARBA" id="ARBA00023299"/>
    </source>
</evidence>
<evidence type="ECO:0000256" key="9">
    <source>
        <dbReference type="ARBA" id="ARBA00047630"/>
    </source>
</evidence>
<feature type="modified residue" description="N6-(pyridoxal phosphate)lysine" evidence="11">
    <location>
        <position position="235"/>
    </location>
</feature>
<protein>
    <recommendedName>
        <fullName evidence="11">Phosphoserine aminotransferase</fullName>
        <ecNumber evidence="11">2.6.1.52</ecNumber>
    </recommendedName>
    <alternativeName>
        <fullName evidence="11">Phosphohydroxythreonine aminotransferase</fullName>
        <shortName evidence="11">PSAT</shortName>
    </alternativeName>
</protein>
<comment type="catalytic activity">
    <reaction evidence="9 11">
        <text>4-(phosphooxy)-L-threonine + 2-oxoglutarate = (R)-3-hydroxy-2-oxo-4-phosphooxybutanoate + L-glutamate</text>
        <dbReference type="Rhea" id="RHEA:16573"/>
        <dbReference type="ChEBI" id="CHEBI:16810"/>
        <dbReference type="ChEBI" id="CHEBI:29985"/>
        <dbReference type="ChEBI" id="CHEBI:58452"/>
        <dbReference type="ChEBI" id="CHEBI:58538"/>
        <dbReference type="EC" id="2.6.1.52"/>
    </reaction>
</comment>
<organism evidence="13 14">
    <name type="scientific">Thauera mechernichensis</name>
    <dbReference type="NCBI Taxonomy" id="82788"/>
    <lineage>
        <taxon>Bacteria</taxon>
        <taxon>Pseudomonadati</taxon>
        <taxon>Pseudomonadota</taxon>
        <taxon>Betaproteobacteria</taxon>
        <taxon>Rhodocyclales</taxon>
        <taxon>Zoogloeaceae</taxon>
        <taxon>Thauera</taxon>
    </lineage>
</organism>
<evidence type="ECO:0000256" key="10">
    <source>
        <dbReference type="ARBA" id="ARBA00049007"/>
    </source>
</evidence>
<dbReference type="SUPFAM" id="SSF53383">
    <property type="entry name" value="PLP-dependent transferases"/>
    <property type="match status" value="1"/>
</dbReference>
<comment type="subcellular location">
    <subcellularLocation>
        <location evidence="11">Cytoplasm</location>
    </subcellularLocation>
</comment>
<comment type="pathway">
    <text evidence="11">Cofactor biosynthesis; pyridoxine 5'-phosphate biosynthesis; pyridoxine 5'-phosphate from D-erythrose 4-phosphate: step 3/5.</text>
</comment>
<evidence type="ECO:0000313" key="14">
    <source>
        <dbReference type="Proteomes" id="UP001597158"/>
    </source>
</evidence>
<comment type="caution">
    <text evidence="13">The sequence shown here is derived from an EMBL/GenBank/DDBJ whole genome shotgun (WGS) entry which is preliminary data.</text>
</comment>
<dbReference type="HAMAP" id="MF_00160">
    <property type="entry name" value="SerC_aminotrans_5"/>
    <property type="match status" value="1"/>
</dbReference>
<dbReference type="InterPro" id="IPR000192">
    <property type="entry name" value="Aminotrans_V_dom"/>
</dbReference>
<keyword evidence="11" id="KW-0963">Cytoplasm</keyword>
<dbReference type="InterPro" id="IPR015421">
    <property type="entry name" value="PyrdxlP-dep_Trfase_major"/>
</dbReference>